<dbReference type="Ensembl" id="ENSSPUT00000016988.1">
    <property type="protein sequence ID" value="ENSSPUP00000015936.1"/>
    <property type="gene ID" value="ENSSPUG00000012314.1"/>
</dbReference>
<dbReference type="Pfam" id="PF07686">
    <property type="entry name" value="V-set"/>
    <property type="match status" value="1"/>
</dbReference>
<feature type="compositionally biased region" description="Basic and acidic residues" evidence="4">
    <location>
        <begin position="194"/>
        <end position="204"/>
    </location>
</feature>
<keyword evidence="8" id="KW-1185">Reference proteome</keyword>
<dbReference type="PANTHER" id="PTHR16423">
    <property type="entry name" value="TREM-LIKE TRANSCRIPT PROTEIN"/>
    <property type="match status" value="1"/>
</dbReference>
<evidence type="ECO:0000256" key="5">
    <source>
        <dbReference type="SAM" id="Phobius"/>
    </source>
</evidence>
<keyword evidence="2" id="KW-1015">Disulfide bond</keyword>
<keyword evidence="5" id="KW-1133">Transmembrane helix</keyword>
<dbReference type="InterPro" id="IPR007110">
    <property type="entry name" value="Ig-like_dom"/>
</dbReference>
<keyword evidence="5" id="KW-0472">Membrane</keyword>
<evidence type="ECO:0000313" key="7">
    <source>
        <dbReference type="Ensembl" id="ENSSPUP00000015936.1"/>
    </source>
</evidence>
<protein>
    <recommendedName>
        <fullName evidence="6">Ig-like domain-containing protein</fullName>
    </recommendedName>
</protein>
<dbReference type="Gene3D" id="2.60.40.10">
    <property type="entry name" value="Immunoglobulins"/>
    <property type="match status" value="1"/>
</dbReference>
<name>A0A8D0H2Y1_SPHPU</name>
<feature type="region of interest" description="Disordered" evidence="4">
    <location>
        <begin position="194"/>
        <end position="213"/>
    </location>
</feature>
<dbReference type="GO" id="GO:0038023">
    <property type="term" value="F:signaling receptor activity"/>
    <property type="evidence" value="ECO:0007669"/>
    <property type="project" value="TreeGrafter"/>
</dbReference>
<accession>A0A8D0H2Y1</accession>
<dbReference type="PANTHER" id="PTHR16423:SF6">
    <property type="entry name" value="TRIGGERING RECEPTOR EXPRESSED ON MYELOID CELLS 2-RELATED"/>
    <property type="match status" value="1"/>
</dbReference>
<dbReference type="SUPFAM" id="SSF48726">
    <property type="entry name" value="Immunoglobulin"/>
    <property type="match status" value="1"/>
</dbReference>
<dbReference type="OMA" id="CAPSFRH"/>
<dbReference type="InterPro" id="IPR052314">
    <property type="entry name" value="Immune_rcpt_domain"/>
</dbReference>
<dbReference type="SMART" id="SM00409">
    <property type="entry name" value="IG"/>
    <property type="match status" value="1"/>
</dbReference>
<evidence type="ECO:0000259" key="6">
    <source>
        <dbReference type="PROSITE" id="PS50835"/>
    </source>
</evidence>
<feature type="transmembrane region" description="Helical" evidence="5">
    <location>
        <begin position="163"/>
        <end position="187"/>
    </location>
</feature>
<evidence type="ECO:0000313" key="8">
    <source>
        <dbReference type="Proteomes" id="UP000694392"/>
    </source>
</evidence>
<keyword evidence="3" id="KW-0393">Immunoglobulin domain</keyword>
<reference evidence="7" key="2">
    <citation type="submission" date="2025-09" db="UniProtKB">
        <authorList>
            <consortium name="Ensembl"/>
        </authorList>
    </citation>
    <scope>IDENTIFICATION</scope>
</reference>
<dbReference type="GO" id="GO:0009986">
    <property type="term" value="C:cell surface"/>
    <property type="evidence" value="ECO:0007669"/>
    <property type="project" value="TreeGrafter"/>
</dbReference>
<reference evidence="7" key="1">
    <citation type="submission" date="2025-08" db="UniProtKB">
        <authorList>
            <consortium name="Ensembl"/>
        </authorList>
    </citation>
    <scope>IDENTIFICATION</scope>
</reference>
<keyword evidence="1" id="KW-0732">Signal</keyword>
<dbReference type="GeneTree" id="ENSGT00470000042297"/>
<dbReference type="AlphaFoldDB" id="A0A8D0H2Y1"/>
<sequence length="213" mass="24089">LPRLCSYLRPTVTEDLFLSFPETCAAENVTVVYGVEGESISINCTYSPREHKWREKSWCKHISETECRHVVSARRFWLEFLKKRNGTTSIADNIYKGVLTVTIKQLQKQDAGLYQCKTDFLGKTDTLQKVKVEVLGAGIPETEVLEEPRAAHTVSSSQAKDGFGLLFLVAGFLSAKFLAALLIFIIARRRQSKEMGDRTKEGNEHQLYPLTEN</sequence>
<keyword evidence="5" id="KW-0812">Transmembrane</keyword>
<dbReference type="InterPro" id="IPR013106">
    <property type="entry name" value="Ig_V-set"/>
</dbReference>
<dbReference type="InterPro" id="IPR036179">
    <property type="entry name" value="Ig-like_dom_sf"/>
</dbReference>
<dbReference type="InterPro" id="IPR013783">
    <property type="entry name" value="Ig-like_fold"/>
</dbReference>
<evidence type="ECO:0000256" key="4">
    <source>
        <dbReference type="SAM" id="MobiDB-lite"/>
    </source>
</evidence>
<evidence type="ECO:0000256" key="2">
    <source>
        <dbReference type="ARBA" id="ARBA00023157"/>
    </source>
</evidence>
<proteinExistence type="predicted"/>
<evidence type="ECO:0000256" key="1">
    <source>
        <dbReference type="ARBA" id="ARBA00022729"/>
    </source>
</evidence>
<dbReference type="InterPro" id="IPR003599">
    <property type="entry name" value="Ig_sub"/>
</dbReference>
<organism evidence="7 8">
    <name type="scientific">Sphenodon punctatus</name>
    <name type="common">Tuatara</name>
    <name type="synonym">Hatteria punctata</name>
    <dbReference type="NCBI Taxonomy" id="8508"/>
    <lineage>
        <taxon>Eukaryota</taxon>
        <taxon>Metazoa</taxon>
        <taxon>Chordata</taxon>
        <taxon>Craniata</taxon>
        <taxon>Vertebrata</taxon>
        <taxon>Euteleostomi</taxon>
        <taxon>Lepidosauria</taxon>
        <taxon>Sphenodontia</taxon>
        <taxon>Sphenodontidae</taxon>
        <taxon>Sphenodon</taxon>
    </lineage>
</organism>
<evidence type="ECO:0000256" key="3">
    <source>
        <dbReference type="ARBA" id="ARBA00023319"/>
    </source>
</evidence>
<dbReference type="PROSITE" id="PS50835">
    <property type="entry name" value="IG_LIKE"/>
    <property type="match status" value="1"/>
</dbReference>
<dbReference type="Proteomes" id="UP000694392">
    <property type="component" value="Unplaced"/>
</dbReference>
<feature type="domain" description="Ig-like" evidence="6">
    <location>
        <begin position="21"/>
        <end position="133"/>
    </location>
</feature>